<dbReference type="PROSITE" id="PS51353">
    <property type="entry name" value="ARSC"/>
    <property type="match status" value="1"/>
</dbReference>
<dbReference type="InterPro" id="IPR006660">
    <property type="entry name" value="Arsenate_reductase-like"/>
</dbReference>
<evidence type="ECO:0000313" key="2">
    <source>
        <dbReference type="Proteomes" id="UP000626109"/>
    </source>
</evidence>
<evidence type="ECO:0008006" key="3">
    <source>
        <dbReference type="Google" id="ProtNLM"/>
    </source>
</evidence>
<feature type="non-terminal residue" evidence="1">
    <location>
        <position position="327"/>
    </location>
</feature>
<reference evidence="1" key="1">
    <citation type="submission" date="2021-02" db="EMBL/GenBank/DDBJ databases">
        <authorList>
            <person name="Dougan E. K."/>
            <person name="Rhodes N."/>
            <person name="Thang M."/>
            <person name="Chan C."/>
        </authorList>
    </citation>
    <scope>NUCLEOTIDE SEQUENCE</scope>
</reference>
<dbReference type="PANTHER" id="PTHR30041:SF4">
    <property type="entry name" value="ARSENATE REDUCTASE"/>
    <property type="match status" value="1"/>
</dbReference>
<comment type="caution">
    <text evidence="1">The sequence shown here is derived from an EMBL/GenBank/DDBJ whole genome shotgun (WGS) entry which is preliminary data.</text>
</comment>
<name>A0A813LM89_POLGL</name>
<sequence>AVKMRSVLVQTLVLQRGKVLLGRWRPGSGPFEGRLSGLIGSVQVPAGQSPPSPEVAGAAACSQLLGPRFRVDPRRLRRRGLFHFEERDATHGAAVALGERYSEHQLVLRLNPEEEAAHGFEPQATETFEPMGWFAPGEIPYDMMPEDDKVWYERVLFGDQRLRGTFAFEGTRLVEHALEEVTPEEGLCDLDKDCVSASSSYPERSDVNSAQPALLLHNPGCSKSRALHEALTSRGVHVVERHYLEDPLTLSELETLAARLSVAAAPSSTVSAAKDLCRDEELASSSSEEMVLEALALRPELLQRPVLIRGRRAAFGRPQPEDAMRIL</sequence>
<dbReference type="SUPFAM" id="SSF52833">
    <property type="entry name" value="Thioredoxin-like"/>
    <property type="match status" value="1"/>
</dbReference>
<accession>A0A813LM89</accession>
<dbReference type="InterPro" id="IPR036249">
    <property type="entry name" value="Thioredoxin-like_sf"/>
</dbReference>
<protein>
    <recommendedName>
        <fullName evidence="3">Arsenate reductase (Glutaredoxin)</fullName>
    </recommendedName>
</protein>
<dbReference type="EMBL" id="CAJNNW010036127">
    <property type="protein sequence ID" value="CAE8732243.1"/>
    <property type="molecule type" value="Genomic_DNA"/>
</dbReference>
<dbReference type="PANTHER" id="PTHR30041">
    <property type="entry name" value="ARSENATE REDUCTASE"/>
    <property type="match status" value="1"/>
</dbReference>
<proteinExistence type="predicted"/>
<dbReference type="Proteomes" id="UP000626109">
    <property type="component" value="Unassembled WGS sequence"/>
</dbReference>
<evidence type="ECO:0000313" key="1">
    <source>
        <dbReference type="EMBL" id="CAE8732243.1"/>
    </source>
</evidence>
<gene>
    <name evidence="1" type="ORF">PGLA2088_LOCUS46323</name>
</gene>
<organism evidence="1 2">
    <name type="scientific">Polarella glacialis</name>
    <name type="common">Dinoflagellate</name>
    <dbReference type="NCBI Taxonomy" id="89957"/>
    <lineage>
        <taxon>Eukaryota</taxon>
        <taxon>Sar</taxon>
        <taxon>Alveolata</taxon>
        <taxon>Dinophyceae</taxon>
        <taxon>Suessiales</taxon>
        <taxon>Suessiaceae</taxon>
        <taxon>Polarella</taxon>
    </lineage>
</organism>
<dbReference type="Gene3D" id="3.90.79.10">
    <property type="entry name" value="Nucleoside Triphosphate Pyrophosphohydrolase"/>
    <property type="match status" value="1"/>
</dbReference>
<dbReference type="AlphaFoldDB" id="A0A813LM89"/>
<dbReference type="Gene3D" id="3.40.30.10">
    <property type="entry name" value="Glutaredoxin"/>
    <property type="match status" value="1"/>
</dbReference>